<reference evidence="2" key="1">
    <citation type="submission" date="2021-05" db="EMBL/GenBank/DDBJ databases">
        <authorList>
            <person name="Alioto T."/>
            <person name="Alioto T."/>
            <person name="Gomez Garrido J."/>
        </authorList>
    </citation>
    <scope>NUCLEOTIDE SEQUENCE</scope>
</reference>
<evidence type="ECO:0000256" key="1">
    <source>
        <dbReference type="SAM" id="MobiDB-lite"/>
    </source>
</evidence>
<name>A0A8D8CQF0_CULPI</name>
<sequence length="118" mass="13776">MAASRARASARSVWSNLSLKFCNSFPFPFLFRALPVWYPQWGVPLLFTLDQQMLRLVIYSLLLNCFHQANLVEFDLSHPKFHPKFEDNACRINHLKEEENKLISPGRGKHTKEEKQTS</sequence>
<feature type="region of interest" description="Disordered" evidence="1">
    <location>
        <begin position="99"/>
        <end position="118"/>
    </location>
</feature>
<organism evidence="2">
    <name type="scientific">Culex pipiens</name>
    <name type="common">House mosquito</name>
    <dbReference type="NCBI Taxonomy" id="7175"/>
    <lineage>
        <taxon>Eukaryota</taxon>
        <taxon>Metazoa</taxon>
        <taxon>Ecdysozoa</taxon>
        <taxon>Arthropoda</taxon>
        <taxon>Hexapoda</taxon>
        <taxon>Insecta</taxon>
        <taxon>Pterygota</taxon>
        <taxon>Neoptera</taxon>
        <taxon>Endopterygota</taxon>
        <taxon>Diptera</taxon>
        <taxon>Nematocera</taxon>
        <taxon>Culicoidea</taxon>
        <taxon>Culicidae</taxon>
        <taxon>Culicinae</taxon>
        <taxon>Culicini</taxon>
        <taxon>Culex</taxon>
        <taxon>Culex</taxon>
    </lineage>
</organism>
<dbReference type="AlphaFoldDB" id="A0A8D8CQF0"/>
<protein>
    <submittedName>
        <fullName evidence="2">(northern house mosquito) hypothetical protein</fullName>
    </submittedName>
</protein>
<dbReference type="EMBL" id="HBUE01133813">
    <property type="protein sequence ID" value="CAG6497686.1"/>
    <property type="molecule type" value="Transcribed_RNA"/>
</dbReference>
<evidence type="ECO:0000313" key="2">
    <source>
        <dbReference type="EMBL" id="CAG6497686.1"/>
    </source>
</evidence>
<proteinExistence type="predicted"/>
<accession>A0A8D8CQF0</accession>